<sequence length="162" mass="18342">MEKVSFDKGSTGGWMAEYRTSGIVNPDLADQTPKSEGAPRLKKTQTEGNGESTGEKELVSETERKKREAQQAEKLEEERQAQQKLLQAFYAEKARIDMSPEKIRETMEMLAERSIEQLMSREGSSFKIEWKSELHQVSLAISMEAYDKFQQDGFKPLLGSGS</sequence>
<proteinExistence type="predicted"/>
<dbReference type="Proteomes" id="UP000800303">
    <property type="component" value="Unassembled WGS sequence"/>
</dbReference>
<feature type="compositionally biased region" description="Basic and acidic residues" evidence="1">
    <location>
        <begin position="53"/>
        <end position="79"/>
    </location>
</feature>
<keyword evidence="3" id="KW-1185">Reference proteome</keyword>
<name>A0ABX0FCD5_9BACL</name>
<feature type="region of interest" description="Disordered" evidence="1">
    <location>
        <begin position="1"/>
        <end position="79"/>
    </location>
</feature>
<reference evidence="2 3" key="1">
    <citation type="submission" date="2020-01" db="EMBL/GenBank/DDBJ databases">
        <title>Polyphasic characterisation and genomic insights into a novel alkali tolerant bacterium VR-M41.</title>
        <authorList>
            <person name="Vemuluri V.R."/>
        </authorList>
    </citation>
    <scope>NUCLEOTIDE SEQUENCE [LARGE SCALE GENOMIC DNA]</scope>
    <source>
        <strain evidence="2 3">VR-M41</strain>
    </source>
</reference>
<dbReference type="EMBL" id="JAAFGS010000012">
    <property type="protein sequence ID" value="NGZ77968.1"/>
    <property type="molecule type" value="Genomic_DNA"/>
</dbReference>
<evidence type="ECO:0000313" key="3">
    <source>
        <dbReference type="Proteomes" id="UP000800303"/>
    </source>
</evidence>
<comment type="caution">
    <text evidence="2">The sequence shown here is derived from an EMBL/GenBank/DDBJ whole genome shotgun (WGS) entry which is preliminary data.</text>
</comment>
<gene>
    <name evidence="2" type="ORF">GYN08_21990</name>
</gene>
<evidence type="ECO:0000256" key="1">
    <source>
        <dbReference type="SAM" id="MobiDB-lite"/>
    </source>
</evidence>
<accession>A0ABX0FCD5</accession>
<evidence type="ECO:0000313" key="2">
    <source>
        <dbReference type="EMBL" id="NGZ77968.1"/>
    </source>
</evidence>
<protein>
    <submittedName>
        <fullName evidence="2">DUF1682 domain-containing protein</fullName>
    </submittedName>
</protein>
<organism evidence="2 3">
    <name type="scientific">Saccharibacillus alkalitolerans</name>
    <dbReference type="NCBI Taxonomy" id="2705290"/>
    <lineage>
        <taxon>Bacteria</taxon>
        <taxon>Bacillati</taxon>
        <taxon>Bacillota</taxon>
        <taxon>Bacilli</taxon>
        <taxon>Bacillales</taxon>
        <taxon>Paenibacillaceae</taxon>
        <taxon>Saccharibacillus</taxon>
    </lineage>
</organism>